<feature type="region of interest" description="Disordered" evidence="1">
    <location>
        <begin position="1"/>
        <end position="39"/>
    </location>
</feature>
<dbReference type="RefSeq" id="WP_106516052.1">
    <property type="nucleotide sequence ID" value="NZ_PXYI01000014.1"/>
</dbReference>
<dbReference type="AlphaFoldDB" id="A0A2P7QEH2"/>
<dbReference type="InterPro" id="IPR051533">
    <property type="entry name" value="WaaL-like"/>
</dbReference>
<reference evidence="3 4" key="1">
    <citation type="submission" date="2018-03" db="EMBL/GenBank/DDBJ databases">
        <title>The draft genome of Sphingosinicella sp. GL-C-18.</title>
        <authorList>
            <person name="Liu L."/>
            <person name="Li L."/>
            <person name="Liang L."/>
            <person name="Zhang X."/>
            <person name="Wang T."/>
        </authorList>
    </citation>
    <scope>NUCLEOTIDE SEQUENCE [LARGE SCALE GENOMIC DNA]</scope>
    <source>
        <strain evidence="3 4">GL-C-18</strain>
    </source>
</reference>
<dbReference type="PANTHER" id="PTHR37422:SF23">
    <property type="entry name" value="TEICHURONIC ACID BIOSYNTHESIS PROTEIN TUAE"/>
    <property type="match status" value="1"/>
</dbReference>
<organism evidence="3 4">
    <name type="scientific">Allosphingosinicella deserti</name>
    <dbReference type="NCBI Taxonomy" id="2116704"/>
    <lineage>
        <taxon>Bacteria</taxon>
        <taxon>Pseudomonadati</taxon>
        <taxon>Pseudomonadota</taxon>
        <taxon>Alphaproteobacteria</taxon>
        <taxon>Sphingomonadales</taxon>
        <taxon>Sphingomonadaceae</taxon>
        <taxon>Allosphingosinicella</taxon>
    </lineage>
</organism>
<feature type="transmembrane region" description="Helical" evidence="2">
    <location>
        <begin position="70"/>
        <end position="90"/>
    </location>
</feature>
<feature type="transmembrane region" description="Helical" evidence="2">
    <location>
        <begin position="252"/>
        <end position="269"/>
    </location>
</feature>
<dbReference type="GO" id="GO:0016020">
    <property type="term" value="C:membrane"/>
    <property type="evidence" value="ECO:0007669"/>
    <property type="project" value="UniProtKB-SubCell"/>
</dbReference>
<feature type="transmembrane region" description="Helical" evidence="2">
    <location>
        <begin position="128"/>
        <end position="146"/>
    </location>
</feature>
<keyword evidence="4" id="KW-1185">Reference proteome</keyword>
<keyword evidence="2" id="KW-0812">Transmembrane</keyword>
<evidence type="ECO:0000256" key="1">
    <source>
        <dbReference type="SAM" id="MobiDB-lite"/>
    </source>
</evidence>
<evidence type="ECO:0000313" key="4">
    <source>
        <dbReference type="Proteomes" id="UP000241167"/>
    </source>
</evidence>
<dbReference type="PANTHER" id="PTHR37422">
    <property type="entry name" value="TEICHURONIC ACID BIOSYNTHESIS PROTEIN TUAE"/>
    <property type="match status" value="1"/>
</dbReference>
<dbReference type="Proteomes" id="UP000241167">
    <property type="component" value="Unassembled WGS sequence"/>
</dbReference>
<comment type="caution">
    <text evidence="3">The sequence shown here is derived from an EMBL/GenBank/DDBJ whole genome shotgun (WGS) entry which is preliminary data.</text>
</comment>
<evidence type="ECO:0000313" key="3">
    <source>
        <dbReference type="EMBL" id="PSJ36378.1"/>
    </source>
</evidence>
<feature type="transmembrane region" description="Helical" evidence="2">
    <location>
        <begin position="276"/>
        <end position="294"/>
    </location>
</feature>
<evidence type="ECO:0008006" key="5">
    <source>
        <dbReference type="Google" id="ProtNLM"/>
    </source>
</evidence>
<name>A0A2P7QEH2_9SPHN</name>
<accession>A0A2P7QEH2</accession>
<dbReference type="OrthoDB" id="8275860at2"/>
<proteinExistence type="predicted"/>
<gene>
    <name evidence="3" type="ORF">C7I55_26400</name>
</gene>
<dbReference type="EMBL" id="PXYI01000014">
    <property type="protein sequence ID" value="PSJ36378.1"/>
    <property type="molecule type" value="Genomic_DNA"/>
</dbReference>
<feature type="transmembrane region" description="Helical" evidence="2">
    <location>
        <begin position="102"/>
        <end position="122"/>
    </location>
</feature>
<keyword evidence="2" id="KW-0472">Membrane</keyword>
<feature type="compositionally biased region" description="Basic and acidic residues" evidence="1">
    <location>
        <begin position="21"/>
        <end position="39"/>
    </location>
</feature>
<evidence type="ECO:0000256" key="2">
    <source>
        <dbReference type="SAM" id="Phobius"/>
    </source>
</evidence>
<feature type="transmembrane region" description="Helical" evidence="2">
    <location>
        <begin position="158"/>
        <end position="179"/>
    </location>
</feature>
<feature type="transmembrane region" description="Helical" evidence="2">
    <location>
        <begin position="199"/>
        <end position="221"/>
    </location>
</feature>
<sequence>MIENVPPGDGTGPASASVRTMDVRPARFTDPRRSDSRIEPGSDLLTATGRLLMFLSVLAGSWHLLRPGTLNISVSDVAFVGCFAIMVATGRLSGTPFGGLTPLWFLAVATMLGGLFVSTAIHGDLSRWLVVGAQYSFALCLIPMLLNSYSMSETSRLPLIYCLGTAMSELIGIIAINLFSYGQTSALLGTKFITGSGRLGALAGEANWNGAVIAFSLPMLIYTLHKRIIGWIPAAICGAILVWGLLLSASFTGFSATMLSVSVTLLLLGWRQMMRLAVVLGIAAAIFFASGAPLPATFEKRVAGAIASGDLNQAGTFAGRAELIKEAWGMAEDTAIIGLGVDRFREESLHGAPVHQLYLLIWTEGGFIAFLGLLATLGVLGLLAFNALRIDKAAGAMAAGVLVVFLVYTNSSAHMYARLWLMPVMVALSAVYARRGPETGRLAAP</sequence>
<protein>
    <recommendedName>
        <fullName evidence="5">O-antigen ligase domain-containing protein</fullName>
    </recommendedName>
</protein>
<keyword evidence="2" id="KW-1133">Transmembrane helix</keyword>
<feature type="transmembrane region" description="Helical" evidence="2">
    <location>
        <begin position="228"/>
        <end position="246"/>
    </location>
</feature>
<feature type="transmembrane region" description="Helical" evidence="2">
    <location>
        <begin position="393"/>
        <end position="409"/>
    </location>
</feature>
<feature type="transmembrane region" description="Helical" evidence="2">
    <location>
        <begin position="367"/>
        <end position="386"/>
    </location>
</feature>